<evidence type="ECO:0000313" key="9">
    <source>
        <dbReference type="EMBL" id="KAK7497555.1"/>
    </source>
</evidence>
<proteinExistence type="inferred from homology"/>
<reference evidence="9 10" key="1">
    <citation type="journal article" date="2023" name="Sci. Data">
        <title>Genome assembly of the Korean intertidal mud-creeper Batillaria attramentaria.</title>
        <authorList>
            <person name="Patra A.K."/>
            <person name="Ho P.T."/>
            <person name="Jun S."/>
            <person name="Lee S.J."/>
            <person name="Kim Y."/>
            <person name="Won Y.J."/>
        </authorList>
    </citation>
    <scope>NUCLEOTIDE SEQUENCE [LARGE SCALE GENOMIC DNA]</scope>
    <source>
        <strain evidence="9">Wonlab-2016</strain>
    </source>
</reference>
<accession>A0ABD0LDQ1</accession>
<organism evidence="9 10">
    <name type="scientific">Batillaria attramentaria</name>
    <dbReference type="NCBI Taxonomy" id="370345"/>
    <lineage>
        <taxon>Eukaryota</taxon>
        <taxon>Metazoa</taxon>
        <taxon>Spiralia</taxon>
        <taxon>Lophotrochozoa</taxon>
        <taxon>Mollusca</taxon>
        <taxon>Gastropoda</taxon>
        <taxon>Caenogastropoda</taxon>
        <taxon>Sorbeoconcha</taxon>
        <taxon>Cerithioidea</taxon>
        <taxon>Batillariidae</taxon>
        <taxon>Batillaria</taxon>
    </lineage>
</organism>
<comment type="similarity">
    <text evidence="2">Belongs to the patched family.</text>
</comment>
<dbReference type="InterPro" id="IPR051697">
    <property type="entry name" value="Patched_domain-protein"/>
</dbReference>
<dbReference type="SUPFAM" id="SSF82866">
    <property type="entry name" value="Multidrug efflux transporter AcrB transmembrane domain"/>
    <property type="match status" value="1"/>
</dbReference>
<protein>
    <recommendedName>
        <fullName evidence="8">SSD domain-containing protein</fullName>
    </recommendedName>
</protein>
<comment type="subcellular location">
    <subcellularLocation>
        <location evidence="1">Membrane</location>
        <topology evidence="1">Multi-pass membrane protein</topology>
    </subcellularLocation>
</comment>
<keyword evidence="5 7" id="KW-0472">Membrane</keyword>
<gene>
    <name evidence="9" type="ORF">BaRGS_00011195</name>
</gene>
<dbReference type="Pfam" id="PF02460">
    <property type="entry name" value="Patched"/>
    <property type="match status" value="1"/>
</dbReference>
<evidence type="ECO:0000256" key="1">
    <source>
        <dbReference type="ARBA" id="ARBA00004141"/>
    </source>
</evidence>
<evidence type="ECO:0000256" key="4">
    <source>
        <dbReference type="ARBA" id="ARBA00022989"/>
    </source>
</evidence>
<feature type="transmembrane region" description="Helical" evidence="7">
    <location>
        <begin position="98"/>
        <end position="119"/>
    </location>
</feature>
<feature type="domain" description="SSD" evidence="8">
    <location>
        <begin position="1"/>
        <end position="118"/>
    </location>
</feature>
<dbReference type="AlphaFoldDB" id="A0ABD0LDQ1"/>
<dbReference type="Proteomes" id="UP001519460">
    <property type="component" value="Unassembled WGS sequence"/>
</dbReference>
<dbReference type="PROSITE" id="PS50156">
    <property type="entry name" value="SSD"/>
    <property type="match status" value="1"/>
</dbReference>
<feature type="transmembrane region" description="Helical" evidence="7">
    <location>
        <begin position="72"/>
        <end position="92"/>
    </location>
</feature>
<evidence type="ECO:0000256" key="2">
    <source>
        <dbReference type="ARBA" id="ARBA00005585"/>
    </source>
</evidence>
<keyword evidence="6" id="KW-0325">Glycoprotein</keyword>
<dbReference type="PANTHER" id="PTHR10796:SF92">
    <property type="entry name" value="PATCHED-RELATED, ISOFORM A"/>
    <property type="match status" value="1"/>
</dbReference>
<evidence type="ECO:0000259" key="8">
    <source>
        <dbReference type="PROSITE" id="PS50156"/>
    </source>
</evidence>
<evidence type="ECO:0000256" key="5">
    <source>
        <dbReference type="ARBA" id="ARBA00023136"/>
    </source>
</evidence>
<evidence type="ECO:0000256" key="7">
    <source>
        <dbReference type="SAM" id="Phobius"/>
    </source>
</evidence>
<name>A0ABD0LDQ1_9CAEN</name>
<dbReference type="PANTHER" id="PTHR10796">
    <property type="entry name" value="PATCHED-RELATED"/>
    <property type="match status" value="1"/>
</dbReference>
<dbReference type="EMBL" id="JACVVK020000057">
    <property type="protein sequence ID" value="KAK7497555.1"/>
    <property type="molecule type" value="Genomic_DNA"/>
</dbReference>
<evidence type="ECO:0000256" key="6">
    <source>
        <dbReference type="ARBA" id="ARBA00023180"/>
    </source>
</evidence>
<dbReference type="InterPro" id="IPR003392">
    <property type="entry name" value="PTHD_SSD"/>
</dbReference>
<keyword evidence="10" id="KW-1185">Reference proteome</keyword>
<feature type="transmembrane region" description="Helical" evidence="7">
    <location>
        <begin position="29"/>
        <end position="51"/>
    </location>
</feature>
<dbReference type="InterPro" id="IPR000731">
    <property type="entry name" value="SSD"/>
</dbReference>
<dbReference type="Gene3D" id="1.20.1640.10">
    <property type="entry name" value="Multidrug efflux transporter AcrB transmembrane domain"/>
    <property type="match status" value="1"/>
</dbReference>
<sequence length="128" mass="13342">MVAVAGILAATLATLGSFGLLSLFGVKYVNILGALPFLVLGIGVDDMFLLMSAWSETIHKTQLTVPARVGQTFAGAGIGITITSVTDFVAFLVGTGSVFGSVTNFCLYAGVAVFFCYLCNIRANNTFT</sequence>
<keyword evidence="3 7" id="KW-0812">Transmembrane</keyword>
<evidence type="ECO:0000256" key="3">
    <source>
        <dbReference type="ARBA" id="ARBA00022692"/>
    </source>
</evidence>
<comment type="caution">
    <text evidence="9">The sequence shown here is derived from an EMBL/GenBank/DDBJ whole genome shotgun (WGS) entry which is preliminary data.</text>
</comment>
<dbReference type="GO" id="GO:0016020">
    <property type="term" value="C:membrane"/>
    <property type="evidence" value="ECO:0007669"/>
    <property type="project" value="UniProtKB-SubCell"/>
</dbReference>
<keyword evidence="4 7" id="KW-1133">Transmembrane helix</keyword>
<evidence type="ECO:0000313" key="10">
    <source>
        <dbReference type="Proteomes" id="UP001519460"/>
    </source>
</evidence>